<dbReference type="SUPFAM" id="SSF52540">
    <property type="entry name" value="P-loop containing nucleoside triphosphate hydrolases"/>
    <property type="match status" value="1"/>
</dbReference>
<dbReference type="InterPro" id="IPR027417">
    <property type="entry name" value="P-loop_NTPase"/>
</dbReference>
<dbReference type="InterPro" id="IPR003439">
    <property type="entry name" value="ABC_transporter-like_ATP-bd"/>
</dbReference>
<feature type="domain" description="ABC transporter" evidence="2">
    <location>
        <begin position="314"/>
        <end position="564"/>
    </location>
</feature>
<keyword evidence="4" id="KW-1185">Reference proteome</keyword>
<organism evidence="3 4">
    <name type="scientific">Arthrobacter citreus</name>
    <dbReference type="NCBI Taxonomy" id="1670"/>
    <lineage>
        <taxon>Bacteria</taxon>
        <taxon>Bacillati</taxon>
        <taxon>Actinomycetota</taxon>
        <taxon>Actinomycetes</taxon>
        <taxon>Micrococcales</taxon>
        <taxon>Micrococcaceae</taxon>
        <taxon>Arthrobacter</taxon>
    </lineage>
</organism>
<keyword evidence="1" id="KW-0175">Coiled coil</keyword>
<name>A0ABZ2ZWY8_9MICC</name>
<evidence type="ECO:0000313" key="4">
    <source>
        <dbReference type="Proteomes" id="UP001448858"/>
    </source>
</evidence>
<accession>A0ABZ2ZWY8</accession>
<feature type="coiled-coil region" evidence="1">
    <location>
        <begin position="302"/>
        <end position="336"/>
    </location>
</feature>
<proteinExistence type="predicted"/>
<dbReference type="Gene3D" id="3.40.50.300">
    <property type="entry name" value="P-loop containing nucleotide triphosphate hydrolases"/>
    <property type="match status" value="2"/>
</dbReference>
<evidence type="ECO:0000256" key="1">
    <source>
        <dbReference type="SAM" id="Coils"/>
    </source>
</evidence>
<protein>
    <recommendedName>
        <fullName evidence="2">ABC transporter domain-containing protein</fullName>
    </recommendedName>
</protein>
<dbReference type="EMBL" id="CP151657">
    <property type="protein sequence ID" value="WZP16362.1"/>
    <property type="molecule type" value="Genomic_DNA"/>
</dbReference>
<dbReference type="PROSITE" id="PS50893">
    <property type="entry name" value="ABC_TRANSPORTER_2"/>
    <property type="match status" value="1"/>
</dbReference>
<reference evidence="3 4" key="1">
    <citation type="submission" date="2024-04" db="EMBL/GenBank/DDBJ databases">
        <title>Arthrobacter sp. from Plains bison fecal sample.</title>
        <authorList>
            <person name="Ruzzini A."/>
        </authorList>
    </citation>
    <scope>NUCLEOTIDE SEQUENCE [LARGE SCALE GENOMIC DNA]</scope>
    <source>
        <strain evidence="3 4">EINP1</strain>
    </source>
</reference>
<dbReference type="Proteomes" id="UP001448858">
    <property type="component" value="Chromosome"/>
</dbReference>
<evidence type="ECO:0000313" key="3">
    <source>
        <dbReference type="EMBL" id="WZP16362.1"/>
    </source>
</evidence>
<dbReference type="RefSeq" id="WP_342023978.1">
    <property type="nucleotide sequence ID" value="NZ_CP151657.1"/>
</dbReference>
<evidence type="ECO:0000259" key="2">
    <source>
        <dbReference type="PROSITE" id="PS50893"/>
    </source>
</evidence>
<sequence>MNVVIGSRGVGKTALLELLRHALGAEHADKRRRQQREQFLSAVLGVGEVIVDLEDDLGATQVIVDARGRGRDRDLSHFALVLGQSELEEIASDAANRLKLLDLRAGEEATAMPRDELGELARKMFELRGQLQKCEEESLKRAGLEADLQIYRSQEESLVGDAQGPLAAQRDTLRDVEARSNLIVRRGVNLRTAGELSAQMGSAVDTIQQILVKLDVLDIEFMADEISLAGTLSTVRSKAESLRKSIGVLDDGVSDRIATATTEEAKLRETAAPLRENLEQAEAGLGQITAHIRNVDAQLRELDDNDKRIVALSTELQSLKSQRDAAFAAVEAEEERLYRARHTVAESTSRQIDRHIVVVVEHLADASELRDVLTEGLKGTHTRATLIDSLAARVLPRMLLEMVEAHDVDGLASAGDLSQEQAARVIGVFDSMEGVERLAKVRLKDSVDFLLRDGAVDKSVDNLSAGQKCAVTLPIVLSERERTLILDQPEDHLDNAYLVDHVVSAMSHRTGDQVQTIVATHNANIPVLGAAGRVFVLASDGQHGEVRDSGAFDSPAVVSAITTIMEGGREAFERRARFYEVHE</sequence>
<gene>
    <name evidence="3" type="ORF">AAE021_01865</name>
</gene>